<comment type="caution">
    <text evidence="1">The sequence shown here is derived from an EMBL/GenBank/DDBJ whole genome shotgun (WGS) entry which is preliminary data.</text>
</comment>
<accession>S6UU21</accession>
<evidence type="ECO:0000313" key="2">
    <source>
        <dbReference type="Proteomes" id="UP000015729"/>
    </source>
</evidence>
<reference evidence="1 2" key="1">
    <citation type="journal article" date="2013" name="PLoS Pathog.">
        <title>Genomic analysis of the Kiwifruit pathogen Pseudomonas syringae pv. actinidiae provides insight into the origins of an emergent plant disease.</title>
        <authorList>
            <person name="McCann H.C."/>
            <person name="Rikkerink E.H."/>
            <person name="Bertels F."/>
            <person name="Fiers M."/>
            <person name="Lu A."/>
            <person name="Rees-George J."/>
            <person name="Andersen M.T."/>
            <person name="Gleave A.P."/>
            <person name="Haubold B."/>
            <person name="Wohlers M.W."/>
            <person name="Guttman D.S."/>
            <person name="Wang P.W."/>
            <person name="Straub C."/>
            <person name="Vanneste J.L."/>
            <person name="Rainey P.B."/>
            <person name="Templeton M.D."/>
        </authorList>
    </citation>
    <scope>NUCLEOTIDE SEQUENCE [LARGE SCALE GENOMIC DNA]</scope>
    <source>
        <strain evidence="1 2">ICMP 18807</strain>
    </source>
</reference>
<dbReference type="EMBL" id="AOKG01000615">
    <property type="protein sequence ID" value="EPN59013.1"/>
    <property type="molecule type" value="Genomic_DNA"/>
</dbReference>
<name>S6UU21_PSESF</name>
<protein>
    <submittedName>
        <fullName evidence="1">Acyl-CoA dehydrogenase family protein</fullName>
    </submittedName>
</protein>
<dbReference type="AlphaFoldDB" id="S6UU21"/>
<proteinExistence type="predicted"/>
<sequence>MSFNPQARDHAALITSDAQALQVASEL</sequence>
<evidence type="ECO:0000313" key="1">
    <source>
        <dbReference type="EMBL" id="EPN59013.1"/>
    </source>
</evidence>
<gene>
    <name evidence="1" type="ORF">A244_09500</name>
</gene>
<feature type="non-terminal residue" evidence="1">
    <location>
        <position position="27"/>
    </location>
</feature>
<dbReference type="Proteomes" id="UP000015729">
    <property type="component" value="Unassembled WGS sequence"/>
</dbReference>
<organism evidence="1 2">
    <name type="scientific">Pseudomonas syringae pv. actinidiae ICMP 18807</name>
    <dbReference type="NCBI Taxonomy" id="1194404"/>
    <lineage>
        <taxon>Bacteria</taxon>
        <taxon>Pseudomonadati</taxon>
        <taxon>Pseudomonadota</taxon>
        <taxon>Gammaproteobacteria</taxon>
        <taxon>Pseudomonadales</taxon>
        <taxon>Pseudomonadaceae</taxon>
        <taxon>Pseudomonas</taxon>
        <taxon>Pseudomonas syringae</taxon>
    </lineage>
</organism>